<evidence type="ECO:0000259" key="11">
    <source>
        <dbReference type="PROSITE" id="PS51163"/>
    </source>
</evidence>
<dbReference type="Pfam" id="PF22521">
    <property type="entry name" value="HypF_C_2"/>
    <property type="match status" value="1"/>
</dbReference>
<organism evidence="12 13">
    <name type="scientific">Aquitalea magnusonii</name>
    <dbReference type="NCBI Taxonomy" id="332411"/>
    <lineage>
        <taxon>Bacteria</taxon>
        <taxon>Pseudomonadati</taxon>
        <taxon>Pseudomonadota</taxon>
        <taxon>Betaproteobacteria</taxon>
        <taxon>Neisseriales</taxon>
        <taxon>Chromobacteriaceae</taxon>
        <taxon>Aquitalea</taxon>
    </lineage>
</organism>
<dbReference type="GO" id="GO:0016874">
    <property type="term" value="F:ligase activity"/>
    <property type="evidence" value="ECO:0007669"/>
    <property type="project" value="UniProtKB-UniRule"/>
</dbReference>
<dbReference type="GO" id="GO:0008270">
    <property type="term" value="F:zinc ion binding"/>
    <property type="evidence" value="ECO:0007669"/>
    <property type="project" value="UniProtKB-KW"/>
</dbReference>
<dbReference type="Proteomes" id="UP000198290">
    <property type="component" value="Chromosome"/>
</dbReference>
<keyword evidence="3" id="KW-0436">Ligase</keyword>
<keyword evidence="5" id="KW-0863">Zinc-finger</keyword>
<dbReference type="AlphaFoldDB" id="A0A3G9GKU3"/>
<dbReference type="PANTHER" id="PTHR42959:SF1">
    <property type="entry name" value="CARBAMOYLTRANSFERASE HYPF"/>
    <property type="match status" value="1"/>
</dbReference>
<evidence type="ECO:0000256" key="4">
    <source>
        <dbReference type="ARBA" id="ARBA00022723"/>
    </source>
</evidence>
<dbReference type="Gene3D" id="3.30.420.40">
    <property type="match status" value="1"/>
</dbReference>
<dbReference type="KEGG" id="amah:DLM_2342"/>
<feature type="active site" evidence="9">
    <location>
        <position position="38"/>
    </location>
</feature>
<dbReference type="SUPFAM" id="SSF54975">
    <property type="entry name" value="Acylphosphatase/BLUF domain-like"/>
    <property type="match status" value="1"/>
</dbReference>
<dbReference type="GO" id="GO:0051604">
    <property type="term" value="P:protein maturation"/>
    <property type="evidence" value="ECO:0007669"/>
    <property type="project" value="TreeGrafter"/>
</dbReference>
<dbReference type="Pfam" id="PF17788">
    <property type="entry name" value="HypF_C"/>
    <property type="match status" value="1"/>
</dbReference>
<dbReference type="InterPro" id="IPR036046">
    <property type="entry name" value="Acylphosphatase-like_dom_sf"/>
</dbReference>
<dbReference type="PROSITE" id="PS00150">
    <property type="entry name" value="ACYLPHOSPHATASE_1"/>
    <property type="match status" value="1"/>
</dbReference>
<evidence type="ECO:0000256" key="5">
    <source>
        <dbReference type="ARBA" id="ARBA00022771"/>
    </source>
</evidence>
<dbReference type="PIRSF" id="PIRSF006256">
    <property type="entry name" value="CMPcnvr_hdrg_mat"/>
    <property type="match status" value="1"/>
</dbReference>
<keyword evidence="9" id="KW-0378">Hydrolase</keyword>
<protein>
    <recommendedName>
        <fullName evidence="8">Carbamoyltransferase HypF</fullName>
        <ecNumber evidence="8">6.2.-.-</ecNumber>
    </recommendedName>
</protein>
<dbReference type="InterPro" id="IPR011125">
    <property type="entry name" value="Znf_HypF"/>
</dbReference>
<dbReference type="InterPro" id="IPR051060">
    <property type="entry name" value="Carbamoyltrans_HypF-like"/>
</dbReference>
<dbReference type="InterPro" id="IPR041440">
    <property type="entry name" value="HypF_C"/>
</dbReference>
<feature type="active site" evidence="9">
    <location>
        <position position="20"/>
    </location>
</feature>
<dbReference type="NCBIfam" id="TIGR00143">
    <property type="entry name" value="hypF"/>
    <property type="match status" value="1"/>
</dbReference>
<gene>
    <name evidence="12" type="ORF">DLM_2342</name>
</gene>
<evidence type="ECO:0000256" key="9">
    <source>
        <dbReference type="PROSITE-ProRule" id="PRU00520"/>
    </source>
</evidence>
<evidence type="ECO:0000313" key="12">
    <source>
        <dbReference type="EMBL" id="BBF85956.1"/>
    </source>
</evidence>
<comment type="catalytic activity">
    <reaction evidence="7 8">
        <text>C-terminal L-cysteinyl-[HypE protein] + carbamoyl phosphate + ATP + H2O = C-terminal S-carboxamide-L-cysteinyl-[HypE protein] + AMP + phosphate + diphosphate + H(+)</text>
        <dbReference type="Rhea" id="RHEA:55636"/>
        <dbReference type="Rhea" id="RHEA-COMP:14247"/>
        <dbReference type="Rhea" id="RHEA-COMP:14392"/>
        <dbReference type="ChEBI" id="CHEBI:15377"/>
        <dbReference type="ChEBI" id="CHEBI:15378"/>
        <dbReference type="ChEBI" id="CHEBI:30616"/>
        <dbReference type="ChEBI" id="CHEBI:33019"/>
        <dbReference type="ChEBI" id="CHEBI:43474"/>
        <dbReference type="ChEBI" id="CHEBI:58228"/>
        <dbReference type="ChEBI" id="CHEBI:76913"/>
        <dbReference type="ChEBI" id="CHEBI:139126"/>
        <dbReference type="ChEBI" id="CHEBI:456215"/>
    </reaction>
</comment>
<dbReference type="PROSITE" id="PS51160">
    <property type="entry name" value="ACYLPHOSPHATASE_3"/>
    <property type="match status" value="1"/>
</dbReference>
<dbReference type="InterPro" id="IPR055128">
    <property type="entry name" value="HypF_C_2"/>
</dbReference>
<dbReference type="InterPro" id="IPR006070">
    <property type="entry name" value="Sua5-like_dom"/>
</dbReference>
<keyword evidence="13" id="KW-1185">Reference proteome</keyword>
<dbReference type="STRING" id="332411.VI06_02270"/>
<dbReference type="Gene3D" id="3.90.870.50">
    <property type="match status" value="1"/>
</dbReference>
<evidence type="ECO:0000256" key="1">
    <source>
        <dbReference type="ARBA" id="ARBA00004711"/>
    </source>
</evidence>
<evidence type="ECO:0000313" key="13">
    <source>
        <dbReference type="Proteomes" id="UP000198290"/>
    </source>
</evidence>
<comment type="catalytic activity">
    <reaction evidence="9">
        <text>an acyl phosphate + H2O = a carboxylate + phosphate + H(+)</text>
        <dbReference type="Rhea" id="RHEA:14965"/>
        <dbReference type="ChEBI" id="CHEBI:15377"/>
        <dbReference type="ChEBI" id="CHEBI:15378"/>
        <dbReference type="ChEBI" id="CHEBI:29067"/>
        <dbReference type="ChEBI" id="CHEBI:43474"/>
        <dbReference type="ChEBI" id="CHEBI:59918"/>
        <dbReference type="EC" id="3.6.1.7"/>
    </reaction>
</comment>
<feature type="domain" description="Acylphosphatase-like" evidence="10">
    <location>
        <begin position="5"/>
        <end position="92"/>
    </location>
</feature>
<dbReference type="GO" id="GO:0016743">
    <property type="term" value="F:carboxyl- or carbamoyltransferase activity"/>
    <property type="evidence" value="ECO:0007669"/>
    <property type="project" value="UniProtKB-UniRule"/>
</dbReference>
<evidence type="ECO:0000256" key="3">
    <source>
        <dbReference type="ARBA" id="ARBA00022598"/>
    </source>
</evidence>
<comment type="function">
    <text evidence="8">Involved in the maturation of [NiFe] hydrogenases. Along with HypE, it catalyzes the synthesis of the CN ligands of the active site iron of [NiFe]-hydrogenases. HypF functions as a carbamoyl transferase using carbamoylphosphate as a substrate and transferring the carboxamido moiety in an ATP-dependent reaction to the thiolate of the C-terminal cysteine of HypE yielding a protein-S-carboxamide.</text>
</comment>
<dbReference type="GO" id="GO:0003725">
    <property type="term" value="F:double-stranded RNA binding"/>
    <property type="evidence" value="ECO:0007669"/>
    <property type="project" value="InterPro"/>
</dbReference>
<dbReference type="PROSITE" id="PS51163">
    <property type="entry name" value="YRDC"/>
    <property type="match status" value="1"/>
</dbReference>
<dbReference type="Gene3D" id="3.30.420.360">
    <property type="match status" value="1"/>
</dbReference>
<dbReference type="InterPro" id="IPR004421">
    <property type="entry name" value="Carbamoyltransferase_HypF"/>
</dbReference>
<evidence type="ECO:0000256" key="2">
    <source>
        <dbReference type="ARBA" id="ARBA00008097"/>
    </source>
</evidence>
<dbReference type="EC" id="6.2.-.-" evidence="8"/>
<comment type="similarity">
    <text evidence="2 8">Belongs to the carbamoyltransferase HypF family.</text>
</comment>
<name>A0A3G9GKU3_9NEIS</name>
<dbReference type="InterPro" id="IPR017968">
    <property type="entry name" value="Acylphosphatase_CS"/>
</dbReference>
<dbReference type="InterPro" id="IPR017945">
    <property type="entry name" value="DHBP_synth_RibB-like_a/b_dom"/>
</dbReference>
<dbReference type="EMBL" id="AP018823">
    <property type="protein sequence ID" value="BBF85956.1"/>
    <property type="molecule type" value="Genomic_DNA"/>
</dbReference>
<keyword evidence="4" id="KW-0479">Metal-binding</keyword>
<dbReference type="RefSeq" id="WP_197715394.1">
    <property type="nucleotide sequence ID" value="NZ_AP018823.1"/>
</dbReference>
<evidence type="ECO:0000256" key="7">
    <source>
        <dbReference type="ARBA" id="ARBA00048220"/>
    </source>
</evidence>
<evidence type="ECO:0000256" key="8">
    <source>
        <dbReference type="PIRNR" id="PIRNR006256"/>
    </source>
</evidence>
<feature type="domain" description="YrdC-like" evidence="11">
    <location>
        <begin position="200"/>
        <end position="400"/>
    </location>
</feature>
<sequence>MPTQRLRLAIRGRVQGVGFRPFIWRTAQAAGLSGFVHNTGEGVTIELQGSSSQLDAFQLHLQQDLPPLAQIDSMQQSLLDPLPDEDGFEIRSSSGSTTQARLPADSATCPACLDELFDPANRRYRYPFINCTDCGPRYTVTHRLPYDRANTSMLPFLLCPTCRSEYQGPHSRRFHAEPTACPDCGPQLQLTDRFGVPLNGDPLHGAWQILQMGRSIAMKGLGGFHLVCDATNPEAVARLRQLKHRPGKPLAVMALNVESVRAFCEVSPQEAAWLQRPERPIVLLQKKPEADQRMPDIAPGIAAIGVMLPYTPLQWLLFHEALGRPQGQQWREHACEQSWVMTSANLSGEPIVTSNQEARERLNKVADVFLLHNRNIVTRCDDSVLALQDAQPLFYRRARGFVPDPLPLAEGGPDVLALGAYLKTTATVLRGNEAFVSQHVGDLDHPLSCEALEHTAQHLLDLTGVNPQAIACDLQPDSFSSQLAQQWSRQLGIPLLPVQHHHAHLAAVIAEHGLQGPTLGLALDGYGLGKNGGAWGGELMMLEGASCERMGHITPLPLPGGDKAAREPWRMAVGLWHRLAGALPLPPQLSDRPGLPILLRQLETGLNCPDTTSMGRWFDAIAGLAGICPEQSFESEAAQKLEALATPCAPLAGGWQVSSTNLLDLSPLARQLLQLHDPLAIASLWHATLAHALADWAARASSTTGIQQLVLAGGCCANRQLLQGLLPLLRDAGLQVYTAHALPPNDGGLSLGQAWVARQRLLQGTAQSALS</sequence>
<comment type="pathway">
    <text evidence="1 8">Protein modification; [NiFe] hydrogenase maturation.</text>
</comment>
<dbReference type="PANTHER" id="PTHR42959">
    <property type="entry name" value="CARBAMOYLTRANSFERASE"/>
    <property type="match status" value="1"/>
</dbReference>
<dbReference type="Pfam" id="PF00708">
    <property type="entry name" value="Acylphosphatase"/>
    <property type="match status" value="1"/>
</dbReference>
<dbReference type="SUPFAM" id="SSF55821">
    <property type="entry name" value="YrdC/RibB"/>
    <property type="match status" value="1"/>
</dbReference>
<dbReference type="InterPro" id="IPR001792">
    <property type="entry name" value="Acylphosphatase-like_dom"/>
</dbReference>
<reference evidence="13" key="3">
    <citation type="journal article" date="2017" name="Plant Physiol. Biochem.">
        <title>Differential oxidative and antioxidative response of duckweed Lemna minor toward plant growth promoting/inhibiting bacteria.</title>
        <authorList>
            <person name="Ishizawa H."/>
            <person name="Kuroda M."/>
            <person name="Morikawa M."/>
            <person name="Ike M."/>
        </authorList>
    </citation>
    <scope>NUCLEOTIDE SEQUENCE [LARGE SCALE GENOMIC DNA]</scope>
    <source>
        <strain evidence="13">H3</strain>
    </source>
</reference>
<reference evidence="13" key="1">
    <citation type="journal article" date="2017" name="Biotechnol. Biofuels">
        <title>Evaluation of environmental bacterial communities as a factor affecting the growth of duckweed Lemna minor.</title>
        <authorList>
            <person name="Ishizawa H."/>
            <person name="Kuroda M."/>
            <person name="Morikawa M."/>
            <person name="Ike M."/>
        </authorList>
    </citation>
    <scope>NUCLEOTIDE SEQUENCE [LARGE SCALE GENOMIC DNA]</scope>
    <source>
        <strain evidence="13">H3</strain>
    </source>
</reference>
<proteinExistence type="inferred from homology"/>
<dbReference type="UniPathway" id="UPA00335"/>
<accession>A0A3G9GKU3</accession>
<reference evidence="12 13" key="2">
    <citation type="journal article" date="2017" name="Genome Announc.">
        <title>Draft genome sequence of Aquitalea magnusonii strain H3, a plant growth-promoting bacterium of duckweed Lemna minor.</title>
        <authorList>
            <person name="Ishizawa H."/>
            <person name="Kuroda M."/>
            <person name="Ike M."/>
        </authorList>
    </citation>
    <scope>NUCLEOTIDE SEQUENCE [LARGE SCALE GENOMIC DNA]</scope>
    <source>
        <strain evidence="12 13">H3</strain>
    </source>
</reference>
<evidence type="ECO:0000259" key="10">
    <source>
        <dbReference type="PROSITE" id="PS51160"/>
    </source>
</evidence>
<dbReference type="Gene3D" id="3.30.110.120">
    <property type="match status" value="1"/>
</dbReference>
<dbReference type="GO" id="GO:0003998">
    <property type="term" value="F:acylphosphatase activity"/>
    <property type="evidence" value="ECO:0007669"/>
    <property type="project" value="UniProtKB-EC"/>
</dbReference>
<dbReference type="Pfam" id="PF01300">
    <property type="entry name" value="Sua5_yciO_yrdC"/>
    <property type="match status" value="1"/>
</dbReference>
<evidence type="ECO:0000256" key="6">
    <source>
        <dbReference type="ARBA" id="ARBA00022833"/>
    </source>
</evidence>
<dbReference type="Pfam" id="PF07503">
    <property type="entry name" value="zf-HYPF"/>
    <property type="match status" value="2"/>
</dbReference>
<keyword evidence="6" id="KW-0862">Zinc</keyword>